<evidence type="ECO:0000313" key="2">
    <source>
        <dbReference type="Proteomes" id="UP000285120"/>
    </source>
</evidence>
<dbReference type="EMBL" id="RAPK01000010">
    <property type="protein sequence ID" value="RKD71194.1"/>
    <property type="molecule type" value="Genomic_DNA"/>
</dbReference>
<evidence type="ECO:0000313" key="1">
    <source>
        <dbReference type="EMBL" id="RKD71194.1"/>
    </source>
</evidence>
<dbReference type="RefSeq" id="WP_120193746.1">
    <property type="nucleotide sequence ID" value="NZ_RAPK01000010.1"/>
</dbReference>
<name>A0A419UZS8_9BACL</name>
<dbReference type="OrthoDB" id="1093665at2"/>
<accession>A0A419UZS8</accession>
<protein>
    <submittedName>
        <fullName evidence="1">Uncharacterized protein</fullName>
    </submittedName>
</protein>
<comment type="caution">
    <text evidence="1">The sequence shown here is derived from an EMBL/GenBank/DDBJ whole genome shotgun (WGS) entry which is preliminary data.</text>
</comment>
<dbReference type="AlphaFoldDB" id="A0A419UZS8"/>
<dbReference type="Proteomes" id="UP000285120">
    <property type="component" value="Unassembled WGS sequence"/>
</dbReference>
<gene>
    <name evidence="1" type="ORF">ATL39_2589</name>
</gene>
<reference evidence="1 2" key="1">
    <citation type="submission" date="2018-09" db="EMBL/GenBank/DDBJ databases">
        <title>Genomic Encyclopedia of Archaeal and Bacterial Type Strains, Phase II (KMG-II): from individual species to whole genera.</title>
        <authorList>
            <person name="Goeker M."/>
        </authorList>
    </citation>
    <scope>NUCLEOTIDE SEQUENCE [LARGE SCALE GENOMIC DNA]</scope>
    <source>
        <strain evidence="1 2">DSM 17008</strain>
    </source>
</reference>
<sequence length="260" mass="30566">MKFTYKSYSVFVKKLGYFDSVIEMNEVAIREFADQANSSGDFSKFLACKSKKHKIRVDFPKIPEDFNSIIAKNYIAQVSQCFEEFLVDFQKEYEIIKKVPWLNLEKNPKLKIAFKSVDSSYIIDNDLNYKICDYYRNIRNSALHNKDEKRLNKLDLEHNKVSSMKIRKNEYSKLNAPNKFKSINFDDFILYSRAAKEMAFKLCELSKPNIDEVVNLINEKNFSCYENNSNRKHNALITELKSKYGIQKETAEIIIKLANF</sequence>
<proteinExistence type="predicted"/>
<organism evidence="1 2">
    <name type="scientific">Sinobaca qinghaiensis</name>
    <dbReference type="NCBI Taxonomy" id="342944"/>
    <lineage>
        <taxon>Bacteria</taxon>
        <taxon>Bacillati</taxon>
        <taxon>Bacillota</taxon>
        <taxon>Bacilli</taxon>
        <taxon>Bacillales</taxon>
        <taxon>Sporolactobacillaceae</taxon>
        <taxon>Sinobaca</taxon>
    </lineage>
</organism>
<keyword evidence="2" id="KW-1185">Reference proteome</keyword>